<keyword evidence="1" id="KW-0812">Transmembrane</keyword>
<dbReference type="EMBL" id="JWZT01002304">
    <property type="protein sequence ID" value="KII69739.1"/>
    <property type="molecule type" value="Genomic_DNA"/>
</dbReference>
<keyword evidence="1" id="KW-0472">Membrane</keyword>
<sequence length="270" mass="30042">MNESEPSTEYSTSDYSTFDSPNITNTALTTLSFINSNNSTLSSQTVSTKITNTTFTSPSYYQSNYSTESSTSVGTSISNTALVTSIFDYKSNRSTESASTNIIDINTTTQSYSMRKTGYSNPFQESNTTKSAKINSSDSNDTTALIQVLQTQTRGFSYIKNINPNTKSASTVKTNINSLYNRISSSTTMKPRLLSLQESKSTTPSVEIESIVTNGKRTIDARQKTDKTQLLSIKDIFIITFCGLAILILIFEINRRRKISHRLRNFMYRA</sequence>
<proteinExistence type="predicted"/>
<name>A0A0C2IWL2_THEKT</name>
<protein>
    <submittedName>
        <fullName evidence="2">Uncharacterized protein</fullName>
    </submittedName>
</protein>
<keyword evidence="1" id="KW-1133">Transmembrane helix</keyword>
<feature type="transmembrane region" description="Helical" evidence="1">
    <location>
        <begin position="236"/>
        <end position="254"/>
    </location>
</feature>
<dbReference type="Proteomes" id="UP000031668">
    <property type="component" value="Unassembled WGS sequence"/>
</dbReference>
<gene>
    <name evidence="2" type="ORF">RF11_03083</name>
</gene>
<evidence type="ECO:0000256" key="1">
    <source>
        <dbReference type="SAM" id="Phobius"/>
    </source>
</evidence>
<dbReference type="AlphaFoldDB" id="A0A0C2IWL2"/>
<reference evidence="2 3" key="1">
    <citation type="journal article" date="2014" name="Genome Biol. Evol.">
        <title>The genome of the myxosporean Thelohanellus kitauei shows adaptations to nutrient acquisition within its fish host.</title>
        <authorList>
            <person name="Yang Y."/>
            <person name="Xiong J."/>
            <person name="Zhou Z."/>
            <person name="Huo F."/>
            <person name="Miao W."/>
            <person name="Ran C."/>
            <person name="Liu Y."/>
            <person name="Zhang J."/>
            <person name="Feng J."/>
            <person name="Wang M."/>
            <person name="Wang M."/>
            <person name="Wang L."/>
            <person name="Yao B."/>
        </authorList>
    </citation>
    <scope>NUCLEOTIDE SEQUENCE [LARGE SCALE GENOMIC DNA]</scope>
    <source>
        <strain evidence="2">Wuqing</strain>
    </source>
</reference>
<comment type="caution">
    <text evidence="2">The sequence shown here is derived from an EMBL/GenBank/DDBJ whole genome shotgun (WGS) entry which is preliminary data.</text>
</comment>
<organism evidence="2 3">
    <name type="scientific">Thelohanellus kitauei</name>
    <name type="common">Myxosporean</name>
    <dbReference type="NCBI Taxonomy" id="669202"/>
    <lineage>
        <taxon>Eukaryota</taxon>
        <taxon>Metazoa</taxon>
        <taxon>Cnidaria</taxon>
        <taxon>Myxozoa</taxon>
        <taxon>Myxosporea</taxon>
        <taxon>Bivalvulida</taxon>
        <taxon>Platysporina</taxon>
        <taxon>Myxobolidae</taxon>
        <taxon>Thelohanellus</taxon>
    </lineage>
</organism>
<evidence type="ECO:0000313" key="3">
    <source>
        <dbReference type="Proteomes" id="UP000031668"/>
    </source>
</evidence>
<accession>A0A0C2IWL2</accession>
<keyword evidence="3" id="KW-1185">Reference proteome</keyword>
<evidence type="ECO:0000313" key="2">
    <source>
        <dbReference type="EMBL" id="KII69739.1"/>
    </source>
</evidence>